<dbReference type="Pfam" id="PF01420">
    <property type="entry name" value="Methylase_S"/>
    <property type="match status" value="2"/>
</dbReference>
<keyword evidence="9" id="KW-1185">Reference proteome</keyword>
<dbReference type="InterPro" id="IPR044946">
    <property type="entry name" value="Restrct_endonuc_typeI_TRD_sf"/>
</dbReference>
<feature type="domain" description="Type I restriction modification DNA specificity" evidence="5">
    <location>
        <begin position="233"/>
        <end position="412"/>
    </location>
</feature>
<evidence type="ECO:0000259" key="5">
    <source>
        <dbReference type="Pfam" id="PF01420"/>
    </source>
</evidence>
<dbReference type="InterPro" id="IPR052021">
    <property type="entry name" value="Type-I_RS_S_subunit"/>
</dbReference>
<name>A0AAX3N266_9BACL</name>
<dbReference type="Proteomes" id="UP001220962">
    <property type="component" value="Chromosome"/>
</dbReference>
<protein>
    <submittedName>
        <fullName evidence="6">Restriction endonuclease subunit S</fullName>
    </submittedName>
</protein>
<dbReference type="Gene3D" id="3.90.220.20">
    <property type="entry name" value="DNA methylase specificity domains"/>
    <property type="match status" value="2"/>
</dbReference>
<evidence type="ECO:0000313" key="9">
    <source>
        <dbReference type="Proteomes" id="UP001221519"/>
    </source>
</evidence>
<evidence type="ECO:0000256" key="1">
    <source>
        <dbReference type="ARBA" id="ARBA00010923"/>
    </source>
</evidence>
<dbReference type="GO" id="GO:0009307">
    <property type="term" value="P:DNA restriction-modification system"/>
    <property type="evidence" value="ECO:0007669"/>
    <property type="project" value="UniProtKB-KW"/>
</dbReference>
<evidence type="ECO:0000313" key="7">
    <source>
        <dbReference type="EMBL" id="WDI03125.1"/>
    </source>
</evidence>
<keyword evidence="2" id="KW-0680">Restriction system</keyword>
<dbReference type="GO" id="GO:0003677">
    <property type="term" value="F:DNA binding"/>
    <property type="evidence" value="ECO:0007669"/>
    <property type="project" value="UniProtKB-KW"/>
</dbReference>
<dbReference type="REBASE" id="694473">
    <property type="entry name" value="S.Pur830ORF4155P"/>
</dbReference>
<keyword evidence="3" id="KW-0238">DNA-binding</keyword>
<dbReference type="PANTHER" id="PTHR30408:SF12">
    <property type="entry name" value="TYPE I RESTRICTION ENZYME MJAVIII SPECIFICITY SUBUNIT"/>
    <property type="match status" value="1"/>
</dbReference>
<dbReference type="GO" id="GO:0004519">
    <property type="term" value="F:endonuclease activity"/>
    <property type="evidence" value="ECO:0007669"/>
    <property type="project" value="UniProtKB-KW"/>
</dbReference>
<keyword evidence="6" id="KW-0378">Hydrolase</keyword>
<dbReference type="PANTHER" id="PTHR30408">
    <property type="entry name" value="TYPE-1 RESTRICTION ENZYME ECOKI SPECIFICITY PROTEIN"/>
    <property type="match status" value="1"/>
</dbReference>
<comment type="similarity">
    <text evidence="1">Belongs to the type-I restriction system S methylase family.</text>
</comment>
<dbReference type="EMBL" id="CP118101">
    <property type="protein sequence ID" value="WDH83446.1"/>
    <property type="molecule type" value="Genomic_DNA"/>
</dbReference>
<keyword evidence="4" id="KW-0175">Coiled coil</keyword>
<dbReference type="EMBL" id="CP118108">
    <property type="protein sequence ID" value="WDI03125.1"/>
    <property type="molecule type" value="Genomic_DNA"/>
</dbReference>
<evidence type="ECO:0000256" key="2">
    <source>
        <dbReference type="ARBA" id="ARBA00022747"/>
    </source>
</evidence>
<dbReference type="InterPro" id="IPR000055">
    <property type="entry name" value="Restrct_endonuc_typeI_TRD"/>
</dbReference>
<keyword evidence="6" id="KW-0540">Nuclease</keyword>
<proteinExistence type="inferred from homology"/>
<feature type="coiled-coil region" evidence="4">
    <location>
        <begin position="186"/>
        <end position="213"/>
    </location>
</feature>
<dbReference type="AlphaFoldDB" id="A0AAX3N266"/>
<dbReference type="RefSeq" id="WP_047912885.1">
    <property type="nucleotide sequence ID" value="NZ_CP118101.1"/>
</dbReference>
<reference evidence="6 9" key="1">
    <citation type="submission" date="2023-02" db="EMBL/GenBank/DDBJ databases">
        <title>Pathogen: clinical or host-associated sample.</title>
        <authorList>
            <person name="Hergert J."/>
            <person name="Casey R."/>
            <person name="Wagner J."/>
            <person name="Young E.L."/>
            <person name="Oakeson K.F."/>
        </authorList>
    </citation>
    <scope>NUCLEOTIDE SEQUENCE</scope>
    <source>
        <strain evidence="7 9">2022CK-00829</strain>
        <strain evidence="6">2022CK-00830</strain>
    </source>
</reference>
<accession>A0AAX3N266</accession>
<evidence type="ECO:0000256" key="4">
    <source>
        <dbReference type="SAM" id="Coils"/>
    </source>
</evidence>
<evidence type="ECO:0000313" key="8">
    <source>
        <dbReference type="Proteomes" id="UP001220962"/>
    </source>
</evidence>
<dbReference type="SUPFAM" id="SSF116734">
    <property type="entry name" value="DNA methylase specificity domain"/>
    <property type="match status" value="2"/>
</dbReference>
<sequence>MKQARDGYKMTELGEIPVEWELRELQDVMQKGGSGVKRGPFGGALKKEFFVADGFAVYEQQHVIYNRFNNIRYFITSEKFDELSGFEVLPEDILISCSGTVGKVSIVPKRIKRGVMNQALLRFRPEKNLADHTFLYFLLMSEDVQSRMLDMTHGSTIKNMVAVSEIKGLKIGLPSLKEQQKIAEILSTVDEQIENTEQLIEKTKELKKGLMQQLLTKGIGHTEFKQTKLGEIPVEWEVKAINEVSVFCSNGFVGTATPFYTEKSDGVLYLQSNNIRKNRLDLTKTVYINSEFTEKYTRAKVKSNDLLTVQSGHIGSTAVVTEQFDGVYCHALIITRLNESIVDPNYLAYYLNSDIGMKWLSNIFVGSTIKHINVKDFVKFSVPIPNLSEQQKIASILLSVDKQIESYEQEKEKYLELKKGLMQQLLTGQIRVTV</sequence>
<feature type="coiled-coil region" evidence="4">
    <location>
        <begin position="397"/>
        <end position="424"/>
    </location>
</feature>
<feature type="domain" description="Type I restriction modification DNA specificity" evidence="5">
    <location>
        <begin position="17"/>
        <end position="202"/>
    </location>
</feature>
<gene>
    <name evidence="6" type="ORF">PUW23_04160</name>
    <name evidence="7" type="ORF">PUW25_03835</name>
</gene>
<keyword evidence="6" id="KW-0255">Endonuclease</keyword>
<organism evidence="6 8">
    <name type="scientific">Paenibacillus urinalis</name>
    <dbReference type="NCBI Taxonomy" id="521520"/>
    <lineage>
        <taxon>Bacteria</taxon>
        <taxon>Bacillati</taxon>
        <taxon>Bacillota</taxon>
        <taxon>Bacilli</taxon>
        <taxon>Bacillales</taxon>
        <taxon>Paenibacillaceae</taxon>
        <taxon>Paenibacillus</taxon>
    </lineage>
</organism>
<evidence type="ECO:0000256" key="3">
    <source>
        <dbReference type="ARBA" id="ARBA00023125"/>
    </source>
</evidence>
<dbReference type="Gene3D" id="1.10.287.1120">
    <property type="entry name" value="Bipartite methylase S protein"/>
    <property type="match status" value="1"/>
</dbReference>
<dbReference type="CDD" id="cd17246">
    <property type="entry name" value="RMtype1_S_SonII-TRD2-CR2_like"/>
    <property type="match status" value="1"/>
</dbReference>
<evidence type="ECO:0000313" key="6">
    <source>
        <dbReference type="EMBL" id="WDH83446.1"/>
    </source>
</evidence>
<dbReference type="Proteomes" id="UP001221519">
    <property type="component" value="Chromosome"/>
</dbReference>